<comment type="subcellular location">
    <subcellularLocation>
        <location evidence="1 7">Cell inner membrane</location>
        <topology evidence="1 7">Multi-pass membrane protein</topology>
    </subcellularLocation>
</comment>
<feature type="domain" description="TRAP C4-dicarboxylate transport system permease DctM subunit" evidence="8">
    <location>
        <begin position="8"/>
        <end position="417"/>
    </location>
</feature>
<keyword evidence="2" id="KW-1003">Cell membrane</keyword>
<dbReference type="PANTHER" id="PTHR33362:SF2">
    <property type="entry name" value="TRAP TRANSPORTER LARGE PERMEASE PROTEIN"/>
    <property type="match status" value="1"/>
</dbReference>
<dbReference type="GO" id="GO:0022857">
    <property type="term" value="F:transmembrane transporter activity"/>
    <property type="evidence" value="ECO:0007669"/>
    <property type="project" value="UniProtKB-UniRule"/>
</dbReference>
<evidence type="ECO:0000313" key="9">
    <source>
        <dbReference type="EMBL" id="GGD19495.1"/>
    </source>
</evidence>
<keyword evidence="3 7" id="KW-0997">Cell inner membrane</keyword>
<comment type="caution">
    <text evidence="7">Lacks conserved residue(s) required for the propagation of feature annotation.</text>
</comment>
<protein>
    <recommendedName>
        <fullName evidence="7">TRAP transporter large permease protein</fullName>
    </recommendedName>
</protein>
<feature type="transmembrane region" description="Helical" evidence="7">
    <location>
        <begin position="210"/>
        <end position="235"/>
    </location>
</feature>
<feature type="transmembrane region" description="Helical" evidence="7">
    <location>
        <begin position="241"/>
        <end position="257"/>
    </location>
</feature>
<keyword evidence="6 7" id="KW-0472">Membrane</keyword>
<accession>A0A917DAB9</accession>
<evidence type="ECO:0000256" key="2">
    <source>
        <dbReference type="ARBA" id="ARBA00022475"/>
    </source>
</evidence>
<feature type="transmembrane region" description="Helical" evidence="7">
    <location>
        <begin position="269"/>
        <end position="294"/>
    </location>
</feature>
<comment type="similarity">
    <text evidence="7">Belongs to the TRAP transporter large permease family.</text>
</comment>
<evidence type="ECO:0000256" key="1">
    <source>
        <dbReference type="ARBA" id="ARBA00004429"/>
    </source>
</evidence>
<organism evidence="9 10">
    <name type="scientific">Aureimonas glaciei</name>
    <dbReference type="NCBI Taxonomy" id="1776957"/>
    <lineage>
        <taxon>Bacteria</taxon>
        <taxon>Pseudomonadati</taxon>
        <taxon>Pseudomonadota</taxon>
        <taxon>Alphaproteobacteria</taxon>
        <taxon>Hyphomicrobiales</taxon>
        <taxon>Aurantimonadaceae</taxon>
        <taxon>Aureimonas</taxon>
    </lineage>
</organism>
<feature type="transmembrane region" description="Helical" evidence="7">
    <location>
        <begin position="134"/>
        <end position="160"/>
    </location>
</feature>
<keyword evidence="7" id="KW-0813">Transport</keyword>
<evidence type="ECO:0000256" key="4">
    <source>
        <dbReference type="ARBA" id="ARBA00022692"/>
    </source>
</evidence>
<dbReference type="Proteomes" id="UP000613160">
    <property type="component" value="Unassembled WGS sequence"/>
</dbReference>
<evidence type="ECO:0000256" key="7">
    <source>
        <dbReference type="RuleBase" id="RU369079"/>
    </source>
</evidence>
<feature type="transmembrane region" description="Helical" evidence="7">
    <location>
        <begin position="166"/>
        <end position="190"/>
    </location>
</feature>
<dbReference type="GO" id="GO:0005886">
    <property type="term" value="C:plasma membrane"/>
    <property type="evidence" value="ECO:0007669"/>
    <property type="project" value="UniProtKB-SubCell"/>
</dbReference>
<keyword evidence="4 7" id="KW-0812">Transmembrane</keyword>
<keyword evidence="5 7" id="KW-1133">Transmembrane helix</keyword>
<evidence type="ECO:0000256" key="5">
    <source>
        <dbReference type="ARBA" id="ARBA00022989"/>
    </source>
</evidence>
<reference evidence="9" key="1">
    <citation type="journal article" date="2014" name="Int. J. Syst. Evol. Microbiol.">
        <title>Complete genome sequence of Corynebacterium casei LMG S-19264T (=DSM 44701T), isolated from a smear-ripened cheese.</title>
        <authorList>
            <consortium name="US DOE Joint Genome Institute (JGI-PGF)"/>
            <person name="Walter F."/>
            <person name="Albersmeier A."/>
            <person name="Kalinowski J."/>
            <person name="Ruckert C."/>
        </authorList>
    </citation>
    <scope>NUCLEOTIDE SEQUENCE</scope>
    <source>
        <strain evidence="9">CGMCC 1.15493</strain>
    </source>
</reference>
<feature type="transmembrane region" description="Helical" evidence="7">
    <location>
        <begin position="398"/>
        <end position="419"/>
    </location>
</feature>
<comment type="subunit">
    <text evidence="7">The complex comprises the extracytoplasmic solute receptor protein and the two transmembrane proteins.</text>
</comment>
<feature type="transmembrane region" description="Helical" evidence="7">
    <location>
        <begin position="314"/>
        <end position="347"/>
    </location>
</feature>
<evidence type="ECO:0000259" key="8">
    <source>
        <dbReference type="Pfam" id="PF06808"/>
    </source>
</evidence>
<feature type="transmembrane region" description="Helical" evidence="7">
    <location>
        <begin position="60"/>
        <end position="85"/>
    </location>
</feature>
<name>A0A917DAB9_9HYPH</name>
<dbReference type="RefSeq" id="WP_188850730.1">
    <property type="nucleotide sequence ID" value="NZ_BMJJ01000004.1"/>
</dbReference>
<sequence>MTVMMVSVFALLLVCAFPVGYALVIAAGSAVLFLGGVPAVIAVVKLFQPTQSFPLLAIPFFILSGSLMMSGTLGKQLVAFAAALVGRFHGGLGQVSVVGSTVFGGVSGSAVAEASALGSMLIPWQKREGYPAAFAAAVTSSSSVIAGLIPPSIPLIIYATVSNASIASLFIAAVLPGLLLAAGMMVVCYVSGRMRSFPRLEGGGGGLRALGASLVTAAPALLMPVFIIALLRLGIATPTEVSVIAVAYAIVVSTLLYRDLTLARLRDALVTTAVTTGVVMLVITASSLVGHVLITERVPAIVANWAMTVLQEPWLIILAMNLIMLFVGMFLDLPAAILLLGPTFVAIGQAIGIDPIQLGIMVAINLSIGLFTPPIGTTLFIGAAIARVPILAVVRELWPFYLVALTVLGLISYVPALTLY</sequence>
<evidence type="ECO:0000313" key="10">
    <source>
        <dbReference type="Proteomes" id="UP000613160"/>
    </source>
</evidence>
<dbReference type="AlphaFoldDB" id="A0A917DAB9"/>
<comment type="caution">
    <text evidence="9">The sequence shown here is derived from an EMBL/GenBank/DDBJ whole genome shotgun (WGS) entry which is preliminary data.</text>
</comment>
<dbReference type="InterPro" id="IPR004681">
    <property type="entry name" value="TRAP_DctM"/>
</dbReference>
<dbReference type="NCBIfam" id="TIGR00786">
    <property type="entry name" value="dctM"/>
    <property type="match status" value="1"/>
</dbReference>
<evidence type="ECO:0000256" key="3">
    <source>
        <dbReference type="ARBA" id="ARBA00022519"/>
    </source>
</evidence>
<proteinExistence type="inferred from homology"/>
<dbReference type="Pfam" id="PF06808">
    <property type="entry name" value="DctM"/>
    <property type="match status" value="1"/>
</dbReference>
<gene>
    <name evidence="9" type="ORF">GCM10011335_23010</name>
</gene>
<dbReference type="PIRSF" id="PIRSF006066">
    <property type="entry name" value="HI0050"/>
    <property type="match status" value="1"/>
</dbReference>
<dbReference type="PANTHER" id="PTHR33362">
    <property type="entry name" value="SIALIC ACID TRAP TRANSPORTER PERMEASE PROTEIN SIAT-RELATED"/>
    <property type="match status" value="1"/>
</dbReference>
<dbReference type="EMBL" id="BMJJ01000004">
    <property type="protein sequence ID" value="GGD19495.1"/>
    <property type="molecule type" value="Genomic_DNA"/>
</dbReference>
<reference evidence="9" key="2">
    <citation type="submission" date="2020-09" db="EMBL/GenBank/DDBJ databases">
        <authorList>
            <person name="Sun Q."/>
            <person name="Zhou Y."/>
        </authorList>
    </citation>
    <scope>NUCLEOTIDE SEQUENCE</scope>
    <source>
        <strain evidence="9">CGMCC 1.15493</strain>
    </source>
</reference>
<keyword evidence="10" id="KW-1185">Reference proteome</keyword>
<feature type="transmembrane region" description="Helical" evidence="7">
    <location>
        <begin position="359"/>
        <end position="386"/>
    </location>
</feature>
<evidence type="ECO:0000256" key="6">
    <source>
        <dbReference type="ARBA" id="ARBA00023136"/>
    </source>
</evidence>
<dbReference type="InterPro" id="IPR010656">
    <property type="entry name" value="DctM"/>
</dbReference>
<comment type="function">
    <text evidence="7">Part of the tripartite ATP-independent periplasmic (TRAP) transport system.</text>
</comment>